<reference evidence="2" key="1">
    <citation type="submission" date="2016-10" db="EMBL/GenBank/DDBJ databases">
        <authorList>
            <person name="Varghese N."/>
            <person name="Submissions S."/>
        </authorList>
    </citation>
    <scope>NUCLEOTIDE SEQUENCE [LARGE SCALE GENOMIC DNA]</scope>
    <source>
        <strain evidence="2">DSM 22361</strain>
    </source>
</reference>
<dbReference type="EMBL" id="FNUT01000002">
    <property type="protein sequence ID" value="SEF66887.1"/>
    <property type="molecule type" value="Genomic_DNA"/>
</dbReference>
<keyword evidence="2" id="KW-1185">Reference proteome</keyword>
<name>A0A1H5TXZ5_9SPHI</name>
<dbReference type="InterPro" id="IPR011008">
    <property type="entry name" value="Dimeric_a/b-barrel"/>
</dbReference>
<protein>
    <recommendedName>
        <fullName evidence="3">YCII-related domain-containing protein</fullName>
    </recommendedName>
</protein>
<gene>
    <name evidence="1" type="ORF">SAMN05421877_10295</name>
</gene>
<evidence type="ECO:0000313" key="1">
    <source>
        <dbReference type="EMBL" id="SEF66887.1"/>
    </source>
</evidence>
<dbReference type="SUPFAM" id="SSF54909">
    <property type="entry name" value="Dimeric alpha+beta barrel"/>
    <property type="match status" value="1"/>
</dbReference>
<organism evidence="1 2">
    <name type="scientific">Sphingobacterium lactis</name>
    <dbReference type="NCBI Taxonomy" id="797291"/>
    <lineage>
        <taxon>Bacteria</taxon>
        <taxon>Pseudomonadati</taxon>
        <taxon>Bacteroidota</taxon>
        <taxon>Sphingobacteriia</taxon>
        <taxon>Sphingobacteriales</taxon>
        <taxon>Sphingobacteriaceae</taxon>
        <taxon>Sphingobacterium</taxon>
    </lineage>
</organism>
<dbReference type="AlphaFoldDB" id="A0A1H5TXZ5"/>
<proteinExistence type="predicted"/>
<evidence type="ECO:0008006" key="3">
    <source>
        <dbReference type="Google" id="ProtNLM"/>
    </source>
</evidence>
<evidence type="ECO:0000313" key="2">
    <source>
        <dbReference type="Proteomes" id="UP000236731"/>
    </source>
</evidence>
<sequence length="75" mass="8258">MQDWMKWINSISKKGQLADGGLHIMNEGKVLRPDNVVEDNPYTVNKESVNGFIVASAANKEDDAEIAKECPILNG</sequence>
<dbReference type="Proteomes" id="UP000236731">
    <property type="component" value="Unassembled WGS sequence"/>
</dbReference>
<accession>A0A1H5TXZ5</accession>
<dbReference type="Gene3D" id="3.30.70.1060">
    <property type="entry name" value="Dimeric alpha+beta barrel"/>
    <property type="match status" value="1"/>
</dbReference>